<evidence type="ECO:0000256" key="3">
    <source>
        <dbReference type="ARBA" id="ARBA00007738"/>
    </source>
</evidence>
<dbReference type="InterPro" id="IPR000286">
    <property type="entry name" value="HDACs"/>
</dbReference>
<evidence type="ECO:0000256" key="13">
    <source>
        <dbReference type="ARBA" id="ARBA00023242"/>
    </source>
</evidence>
<feature type="compositionally biased region" description="Polar residues" evidence="21">
    <location>
        <begin position="155"/>
        <end position="164"/>
    </location>
</feature>
<reference evidence="23" key="1">
    <citation type="thesis" date="2020" institute="ProQuest LLC" country="789 East Eisenhower Parkway, Ann Arbor, MI, USA">
        <title>Comparative Genomics and Chromosome Evolution.</title>
        <authorList>
            <person name="Mudd A.B."/>
        </authorList>
    </citation>
    <scope>NUCLEOTIDE SEQUENCE</scope>
    <source>
        <strain evidence="23">Female2</strain>
        <tissue evidence="23">Blood</tissue>
    </source>
</reference>
<feature type="region of interest" description="Disordered" evidence="21">
    <location>
        <begin position="193"/>
        <end position="281"/>
    </location>
</feature>
<keyword evidence="8 17" id="KW-0378">Hydrolase</keyword>
<accession>A0A8T2KB41</accession>
<dbReference type="Proteomes" id="UP000812440">
    <property type="component" value="Chromosome 2"/>
</dbReference>
<dbReference type="EC" id="3.5.1.98" evidence="4 17"/>
<feature type="compositionally biased region" description="Acidic residues" evidence="21">
    <location>
        <begin position="967"/>
        <end position="978"/>
    </location>
</feature>
<feature type="compositionally biased region" description="Basic and acidic residues" evidence="21">
    <location>
        <begin position="443"/>
        <end position="456"/>
    </location>
</feature>
<dbReference type="PANTHER" id="PTHR10625">
    <property type="entry name" value="HISTONE DEACETYLASE HDAC1-RELATED"/>
    <property type="match status" value="1"/>
</dbReference>
<keyword evidence="7 19" id="KW-0479">Metal-binding</keyword>
<comment type="catalytic activity">
    <reaction evidence="15">
        <text>N(6)-(2E)-butenoyl-L-lysyl-[protein] + H2O = (2E)-2-butenoate + L-lysyl-[protein]</text>
        <dbReference type="Rhea" id="RHEA:69172"/>
        <dbReference type="Rhea" id="RHEA-COMP:9752"/>
        <dbReference type="Rhea" id="RHEA-COMP:13707"/>
        <dbReference type="ChEBI" id="CHEBI:15377"/>
        <dbReference type="ChEBI" id="CHEBI:29969"/>
        <dbReference type="ChEBI" id="CHEBI:35899"/>
        <dbReference type="ChEBI" id="CHEBI:137954"/>
    </reaction>
    <physiologicalReaction direction="left-to-right" evidence="15">
        <dbReference type="Rhea" id="RHEA:69173"/>
    </physiologicalReaction>
</comment>
<dbReference type="GO" id="GO:0005737">
    <property type="term" value="C:cytoplasm"/>
    <property type="evidence" value="ECO:0007669"/>
    <property type="project" value="UniProtKB-SubCell"/>
</dbReference>
<evidence type="ECO:0000256" key="17">
    <source>
        <dbReference type="PIRNR" id="PIRNR037911"/>
    </source>
</evidence>
<comment type="similarity">
    <text evidence="3 17">Belongs to the histone deacetylase family. HD type 2 subfamily.</text>
</comment>
<sequence length="978" mass="107387">MPGLHQMLNTIYEADSASSTDGIRRGEQGMRFGHKSSAAGAVDLSVPVSKVLTQSSPMAFQIVHRLGHHTEPTVLPMKQTQQQLFSNISQHQQVEHHLRLSMEPACRNSEHARQEPSLRQLVIKEKGKPSAMVSPAVKQKIVEMIQKKKFAPDRNNISNHSTTPAPYRPPDLIEKEVPAPTSIMANFVSQVASNSCNPSDHFPLRRTASEPNLKWPCRPKKSGERRKNPLTRKESAPPAVRRRPPETQDSSPSSSSTPVSGCSSPNDSIPAENGSLSSIPGAALEGEMGRRTVQGMVHRGPFLTTHPVFMAAGIEAHDVTNSLAGRLQPVIILEPGTHTPLVAVQGLGSVPFTHALINPDHHKTLSRTRSEPLPQNPKTLLYQQHYSIFPENMKQRQLNKVRERSQKTSERPRLSQIPSEEMDESTSPTTDRPNELGGNPCRVRAETLRAGSHDMHSGNQQSGQPQPNFHQQTYLYDSNLHRPPKRPLDTLMIPLMANIHRPLSRAKSSPASASLPSQEPSAKTISIPISEQATKLRFTTGIVYDSVMLKHQCTCGDNSNHPEHAGRIQSIWSRLQERGLRNHCECFRGRKASLEELQSVHTETHVLLYGTNPHNRLKLDNRKLAEILSQRMFVMLPCGGLGVDSDTIWNELHSSNAARWAAGSVIDLAFKVATRDLKNGFALVRPPGHHADPTTAMGFCFFNSVAIAAKQLQQRLDVRKILIVDWDVHHGNGTQSVFYSDPNVLYISLHRHDDGNFFPGSGAAAEVGAGNGEGFNVNVAWTGGLEPPMGDAEYLAAFRTVVMPIAQEFSPDVVLVSAGFDAAEGHSAPLGGYKVTAKCFGHMTRQLMSLAEGRVVLALEGGHDLTSICDASEACVSALLGNELDPVPEETLRQRPNQNAVRSLETVIHVQGKYWSSVKRFVSTIGYTLLEAQKHDRDEVDTVTALASLSVGRATMAAAGNSRPQEEPMEEDDEPMNL</sequence>
<feature type="binding site" evidence="19">
    <location>
        <position position="555"/>
    </location>
    <ligand>
        <name>Zn(2+)</name>
        <dbReference type="ChEBI" id="CHEBI:29105"/>
    </ligand>
</feature>
<evidence type="ECO:0000256" key="5">
    <source>
        <dbReference type="ARBA" id="ARBA00022490"/>
    </source>
</evidence>
<evidence type="ECO:0000256" key="15">
    <source>
        <dbReference type="ARBA" id="ARBA00049193"/>
    </source>
</evidence>
<feature type="compositionally biased region" description="Polar residues" evidence="21">
    <location>
        <begin position="457"/>
        <end position="470"/>
    </location>
</feature>
<evidence type="ECO:0000256" key="6">
    <source>
        <dbReference type="ARBA" id="ARBA00022491"/>
    </source>
</evidence>
<dbReference type="InterPro" id="IPR037138">
    <property type="entry name" value="His_deacetylse_dom_sf"/>
</dbReference>
<keyword evidence="6 17" id="KW-0678">Repressor</keyword>
<evidence type="ECO:0000256" key="21">
    <source>
        <dbReference type="SAM" id="MobiDB-lite"/>
    </source>
</evidence>
<evidence type="ECO:0000256" key="1">
    <source>
        <dbReference type="ARBA" id="ARBA00004123"/>
    </source>
</evidence>
<evidence type="ECO:0000256" key="14">
    <source>
        <dbReference type="ARBA" id="ARBA00049136"/>
    </source>
</evidence>
<comment type="function">
    <text evidence="17">Responsible for the deacetylation of lysine residues on the N-terminal part of the core histones (H2A, H2B, H3 and H4). Histone deacetylation gives a tag for epigenetic repression and plays an important role in transcriptional regulation, cell cycle progression and developmental events.</text>
</comment>
<feature type="domain" description="Histone deacetylase" evidence="22">
    <location>
        <begin position="561"/>
        <end position="879"/>
    </location>
</feature>
<evidence type="ECO:0000256" key="2">
    <source>
        <dbReference type="ARBA" id="ARBA00004496"/>
    </source>
</evidence>
<dbReference type="GO" id="GO:0046872">
    <property type="term" value="F:metal ion binding"/>
    <property type="evidence" value="ECO:0007669"/>
    <property type="project" value="UniProtKB-KW"/>
</dbReference>
<comment type="subcellular location">
    <subcellularLocation>
        <location evidence="2">Cytoplasm</location>
    </subcellularLocation>
    <subcellularLocation>
        <location evidence="1 17">Nucleus</location>
    </subcellularLocation>
</comment>
<evidence type="ECO:0000259" key="22">
    <source>
        <dbReference type="Pfam" id="PF00850"/>
    </source>
</evidence>
<protein>
    <recommendedName>
        <fullName evidence="4 17">Histone deacetylase</fullName>
        <ecNumber evidence="4 17">3.5.1.98</ecNumber>
    </recommendedName>
</protein>
<feature type="binding site" evidence="19">
    <location>
        <position position="561"/>
    </location>
    <ligand>
        <name>Zn(2+)</name>
        <dbReference type="ChEBI" id="CHEBI:29105"/>
    </ligand>
</feature>
<dbReference type="OrthoDB" id="5232919at2759"/>
<evidence type="ECO:0000313" key="23">
    <source>
        <dbReference type="EMBL" id="KAG8452617.1"/>
    </source>
</evidence>
<dbReference type="PIRSF" id="PIRSF037911">
    <property type="entry name" value="HDAC_II_euk"/>
    <property type="match status" value="1"/>
</dbReference>
<evidence type="ECO:0000256" key="4">
    <source>
        <dbReference type="ARBA" id="ARBA00012111"/>
    </source>
</evidence>
<comment type="caution">
    <text evidence="23">The sequence shown here is derived from an EMBL/GenBank/DDBJ whole genome shotgun (WGS) entry which is preliminary data.</text>
</comment>
<evidence type="ECO:0000313" key="24">
    <source>
        <dbReference type="Proteomes" id="UP000812440"/>
    </source>
</evidence>
<dbReference type="InterPro" id="IPR046949">
    <property type="entry name" value="HDAC4/5/7/9"/>
</dbReference>
<feature type="site" description="Contributes to catalysis" evidence="20">
    <location>
        <position position="863"/>
    </location>
</feature>
<evidence type="ECO:0000256" key="10">
    <source>
        <dbReference type="ARBA" id="ARBA00022853"/>
    </source>
</evidence>
<feature type="region of interest" description="Disordered" evidence="21">
    <location>
        <begin position="956"/>
        <end position="978"/>
    </location>
</feature>
<evidence type="ECO:0000256" key="19">
    <source>
        <dbReference type="PIRSR" id="PIRSR037911-2"/>
    </source>
</evidence>
<feature type="active site" evidence="18">
    <location>
        <position position="690"/>
    </location>
</feature>
<dbReference type="SUPFAM" id="SSF52768">
    <property type="entry name" value="Arginase/deacetylase"/>
    <property type="match status" value="1"/>
</dbReference>
<feature type="region of interest" description="Disordered" evidence="21">
    <location>
        <begin position="392"/>
        <end position="470"/>
    </location>
</feature>
<evidence type="ECO:0000256" key="9">
    <source>
        <dbReference type="ARBA" id="ARBA00022833"/>
    </source>
</evidence>
<evidence type="ECO:0000256" key="12">
    <source>
        <dbReference type="ARBA" id="ARBA00023163"/>
    </source>
</evidence>
<dbReference type="FunFam" id="3.40.800.20:FF:000002">
    <property type="entry name" value="Histone deacetylase"/>
    <property type="match status" value="1"/>
</dbReference>
<dbReference type="Gene3D" id="3.40.800.20">
    <property type="entry name" value="Histone deacetylase domain"/>
    <property type="match status" value="1"/>
</dbReference>
<dbReference type="Pfam" id="PF00850">
    <property type="entry name" value="Hist_deacetyl"/>
    <property type="match status" value="1"/>
</dbReference>
<keyword evidence="12 17" id="KW-0804">Transcription</keyword>
<keyword evidence="13" id="KW-0539">Nucleus</keyword>
<keyword evidence="10 17" id="KW-0156">Chromatin regulator</keyword>
<feature type="compositionally biased region" description="Basic and acidic residues" evidence="21">
    <location>
        <begin position="221"/>
        <end position="235"/>
    </location>
</feature>
<evidence type="ECO:0000256" key="20">
    <source>
        <dbReference type="PIRSR" id="PIRSR037911-3"/>
    </source>
</evidence>
<gene>
    <name evidence="23" type="ORF">GDO86_004414</name>
</gene>
<dbReference type="InterPro" id="IPR023801">
    <property type="entry name" value="His_deacetylse_dom"/>
</dbReference>
<keyword evidence="11 17" id="KW-0805">Transcription regulation</keyword>
<feature type="binding site" evidence="19">
    <location>
        <position position="638"/>
    </location>
    <ligand>
        <name>Zn(2+)</name>
        <dbReference type="ChEBI" id="CHEBI:29105"/>
    </ligand>
</feature>
<proteinExistence type="inferred from homology"/>
<feature type="region of interest" description="Disordered" evidence="21">
    <location>
        <begin position="152"/>
        <end position="173"/>
    </location>
</feature>
<dbReference type="AlphaFoldDB" id="A0A8T2KB41"/>
<name>A0A8T2KB41_9PIPI</name>
<keyword evidence="5" id="KW-0963">Cytoplasm</keyword>
<dbReference type="PRINTS" id="PR01270">
    <property type="entry name" value="HDASUPER"/>
</dbReference>
<evidence type="ECO:0000256" key="7">
    <source>
        <dbReference type="ARBA" id="ARBA00022723"/>
    </source>
</evidence>
<comment type="catalytic activity">
    <reaction evidence="14">
        <text>N(6)-acetyl-L-lysyl-[protein] + H2O = L-lysyl-[protein] + acetate</text>
        <dbReference type="Rhea" id="RHEA:58108"/>
        <dbReference type="Rhea" id="RHEA-COMP:9752"/>
        <dbReference type="Rhea" id="RHEA-COMP:10731"/>
        <dbReference type="ChEBI" id="CHEBI:15377"/>
        <dbReference type="ChEBI" id="CHEBI:29969"/>
        <dbReference type="ChEBI" id="CHEBI:30089"/>
        <dbReference type="ChEBI" id="CHEBI:61930"/>
    </reaction>
    <physiologicalReaction direction="left-to-right" evidence="14">
        <dbReference type="Rhea" id="RHEA:58109"/>
    </physiologicalReaction>
</comment>
<keyword evidence="24" id="KW-1185">Reference proteome</keyword>
<comment type="catalytic activity">
    <reaction evidence="16">
        <text>N(6)-acetyl-L-lysyl-[histone] + H2O = L-lysyl-[histone] + acetate</text>
        <dbReference type="Rhea" id="RHEA:58196"/>
        <dbReference type="Rhea" id="RHEA-COMP:9845"/>
        <dbReference type="Rhea" id="RHEA-COMP:11338"/>
        <dbReference type="ChEBI" id="CHEBI:15377"/>
        <dbReference type="ChEBI" id="CHEBI:29969"/>
        <dbReference type="ChEBI" id="CHEBI:30089"/>
        <dbReference type="ChEBI" id="CHEBI:61930"/>
        <dbReference type="EC" id="3.5.1.98"/>
    </reaction>
    <physiologicalReaction direction="left-to-right" evidence="16">
        <dbReference type="Rhea" id="RHEA:58197"/>
    </physiologicalReaction>
</comment>
<feature type="compositionally biased region" description="Basic and acidic residues" evidence="21">
    <location>
        <begin position="400"/>
        <end position="413"/>
    </location>
</feature>
<feature type="compositionally biased region" description="Low complexity" evidence="21">
    <location>
        <begin position="250"/>
        <end position="265"/>
    </location>
</feature>
<evidence type="ECO:0000256" key="18">
    <source>
        <dbReference type="PIRSR" id="PIRSR037911-1"/>
    </source>
</evidence>
<dbReference type="EMBL" id="JAACNH010000002">
    <property type="protein sequence ID" value="KAG8452617.1"/>
    <property type="molecule type" value="Genomic_DNA"/>
</dbReference>
<evidence type="ECO:0000256" key="16">
    <source>
        <dbReference type="ARBA" id="ARBA00049416"/>
    </source>
</evidence>
<dbReference type="InterPro" id="IPR023696">
    <property type="entry name" value="Ureohydrolase_dom_sf"/>
</dbReference>
<dbReference type="GO" id="GO:0000122">
    <property type="term" value="P:negative regulation of transcription by RNA polymerase II"/>
    <property type="evidence" value="ECO:0007669"/>
    <property type="project" value="InterPro"/>
</dbReference>
<dbReference type="GO" id="GO:0000118">
    <property type="term" value="C:histone deacetylase complex"/>
    <property type="evidence" value="ECO:0007669"/>
    <property type="project" value="TreeGrafter"/>
</dbReference>
<evidence type="ECO:0000256" key="8">
    <source>
        <dbReference type="ARBA" id="ARBA00022801"/>
    </source>
</evidence>
<organism evidence="23 24">
    <name type="scientific">Hymenochirus boettgeri</name>
    <name type="common">Congo dwarf clawed frog</name>
    <dbReference type="NCBI Taxonomy" id="247094"/>
    <lineage>
        <taxon>Eukaryota</taxon>
        <taxon>Metazoa</taxon>
        <taxon>Chordata</taxon>
        <taxon>Craniata</taxon>
        <taxon>Vertebrata</taxon>
        <taxon>Euteleostomi</taxon>
        <taxon>Amphibia</taxon>
        <taxon>Batrachia</taxon>
        <taxon>Anura</taxon>
        <taxon>Pipoidea</taxon>
        <taxon>Pipidae</taxon>
        <taxon>Pipinae</taxon>
        <taxon>Hymenochirus</taxon>
    </lineage>
</organism>
<feature type="binding site" evidence="19">
    <location>
        <position position="553"/>
    </location>
    <ligand>
        <name>Zn(2+)</name>
        <dbReference type="ChEBI" id="CHEBI:29105"/>
    </ligand>
</feature>
<dbReference type="GO" id="GO:0141221">
    <property type="term" value="F:histone deacetylase activity, hydrolytic mechanism"/>
    <property type="evidence" value="ECO:0007669"/>
    <property type="project" value="UniProtKB-EC"/>
</dbReference>
<dbReference type="GO" id="GO:0040029">
    <property type="term" value="P:epigenetic regulation of gene expression"/>
    <property type="evidence" value="ECO:0007669"/>
    <property type="project" value="TreeGrafter"/>
</dbReference>
<keyword evidence="9 19" id="KW-0862">Zinc</keyword>
<dbReference type="PANTHER" id="PTHR10625:SF42">
    <property type="entry name" value="HISTONE DEACETYLASE 7"/>
    <property type="match status" value="1"/>
</dbReference>
<evidence type="ECO:0000256" key="11">
    <source>
        <dbReference type="ARBA" id="ARBA00023015"/>
    </source>
</evidence>